<evidence type="ECO:0000313" key="2">
    <source>
        <dbReference type="Proteomes" id="UP000316584"/>
    </source>
</evidence>
<reference evidence="1 2" key="1">
    <citation type="submission" date="2019-07" db="EMBL/GenBank/DDBJ databases">
        <title>Full genome sequence of Luteimonas sp. Gr-4.</title>
        <authorList>
            <person name="Im W.-T."/>
        </authorList>
    </citation>
    <scope>NUCLEOTIDE SEQUENCE [LARGE SCALE GENOMIC DNA]</scope>
    <source>
        <strain evidence="1 2">Gr-4</strain>
    </source>
</reference>
<proteinExistence type="predicted"/>
<accession>A0A518N151</accession>
<sequence length="112" mass="12596">MVEREEFYREQGGLLVRVFGGFKGEGNLLINRLVFANNNRNAFVVNDRTLAASREAGKLIVECLWRQPSRGDQGLVWTACRRLVDFDELTLDQVGHRQDRGEPAPPAGRSAP</sequence>
<keyword evidence="2" id="KW-1185">Reference proteome</keyword>
<dbReference type="AlphaFoldDB" id="A0A518N151"/>
<gene>
    <name evidence="1" type="ORF">FPZ22_00970</name>
</gene>
<dbReference type="Proteomes" id="UP000316584">
    <property type="component" value="Chromosome"/>
</dbReference>
<organism evidence="1 2">
    <name type="scientific">Luteimonas granuli</name>
    <dbReference type="NCBI Taxonomy" id="1176533"/>
    <lineage>
        <taxon>Bacteria</taxon>
        <taxon>Pseudomonadati</taxon>
        <taxon>Pseudomonadota</taxon>
        <taxon>Gammaproteobacteria</taxon>
        <taxon>Lysobacterales</taxon>
        <taxon>Lysobacteraceae</taxon>
        <taxon>Luteimonas</taxon>
    </lineage>
</organism>
<evidence type="ECO:0000313" key="1">
    <source>
        <dbReference type="EMBL" id="QDW65646.1"/>
    </source>
</evidence>
<dbReference type="KEGG" id="lug:FPZ22_00970"/>
<dbReference type="OrthoDB" id="1302950at2"/>
<dbReference type="RefSeq" id="WP_144889444.1">
    <property type="nucleotide sequence ID" value="NZ_CP042218.1"/>
</dbReference>
<name>A0A518N151_9GAMM</name>
<protein>
    <submittedName>
        <fullName evidence="1">Uncharacterized protein</fullName>
    </submittedName>
</protein>
<dbReference type="EMBL" id="CP042218">
    <property type="protein sequence ID" value="QDW65646.1"/>
    <property type="molecule type" value="Genomic_DNA"/>
</dbReference>